<sequence length="95" mass="10745">MRYFTLTFVGATLIAVATNQVAFSKERHQFHCAPQCVSERFRNVKAFAHPLPEQTTGYVGRIRGWESMGGVTDNDTNVYRDGQHIEYDEINPHGG</sequence>
<evidence type="ECO:0000313" key="2">
    <source>
        <dbReference type="Proteomes" id="UP000184096"/>
    </source>
</evidence>
<dbReference type="RefSeq" id="WP_072816779.1">
    <property type="nucleotide sequence ID" value="NZ_LT670849.1"/>
</dbReference>
<dbReference type="Proteomes" id="UP000184096">
    <property type="component" value="Chromosome I"/>
</dbReference>
<protein>
    <submittedName>
        <fullName evidence="1">Uncharacterized protein</fullName>
    </submittedName>
</protein>
<organism evidence="1 2">
    <name type="scientific">Bradyrhizobium erythrophlei</name>
    <dbReference type="NCBI Taxonomy" id="1437360"/>
    <lineage>
        <taxon>Bacteria</taxon>
        <taxon>Pseudomonadati</taxon>
        <taxon>Pseudomonadota</taxon>
        <taxon>Alphaproteobacteria</taxon>
        <taxon>Hyphomicrobiales</taxon>
        <taxon>Nitrobacteraceae</taxon>
        <taxon>Bradyrhizobium</taxon>
    </lineage>
</organism>
<keyword evidence="2" id="KW-1185">Reference proteome</keyword>
<dbReference type="AlphaFoldDB" id="A0A1M7T4Z8"/>
<reference evidence="2" key="1">
    <citation type="submission" date="2016-11" db="EMBL/GenBank/DDBJ databases">
        <authorList>
            <person name="Varghese N."/>
            <person name="Submissions S."/>
        </authorList>
    </citation>
    <scope>NUCLEOTIDE SEQUENCE [LARGE SCALE GENOMIC DNA]</scope>
    <source>
        <strain evidence="2">GAS401</strain>
    </source>
</reference>
<proteinExistence type="predicted"/>
<gene>
    <name evidence="1" type="ORF">SAMN05444170_0787</name>
</gene>
<dbReference type="EMBL" id="LT670849">
    <property type="protein sequence ID" value="SHN65784.1"/>
    <property type="molecule type" value="Genomic_DNA"/>
</dbReference>
<accession>A0A1M7T4Z8</accession>
<name>A0A1M7T4Z8_9BRAD</name>
<evidence type="ECO:0000313" key="1">
    <source>
        <dbReference type="EMBL" id="SHN65784.1"/>
    </source>
</evidence>